<evidence type="ECO:0000313" key="9">
    <source>
        <dbReference type="EMBL" id="PUA33494.1"/>
    </source>
</evidence>
<reference evidence="9 10" key="1">
    <citation type="journal article" date="2018" name="Syst. Appl. Microbiol.">
        <title>A new symbiotic nanoarchaeote (Candidatus Nanoclepta minutus) and its host (Zestosphaera tikiterensis gen. nov., sp. nov.) from a New Zealand hot spring.</title>
        <authorList>
            <person name="St John E."/>
            <person name="Liu Y."/>
            <person name="Podar M."/>
            <person name="Stott M.B."/>
            <person name="Meneghin J."/>
            <person name="Chen Z."/>
            <person name="Lagutin K."/>
            <person name="Mitchell K."/>
            <person name="Reysenbach A.L."/>
        </authorList>
    </citation>
    <scope>NUCLEOTIDE SEQUENCE [LARGE SCALE GENOMIC DNA]</scope>
    <source>
        <strain evidence="9">NZ3</strain>
    </source>
</reference>
<evidence type="ECO:0000256" key="7">
    <source>
        <dbReference type="RuleBase" id="RU363032"/>
    </source>
</evidence>
<dbReference type="AlphaFoldDB" id="A0A2R7Y7I7"/>
<dbReference type="CDD" id="cd06261">
    <property type="entry name" value="TM_PBP2"/>
    <property type="match status" value="1"/>
</dbReference>
<sequence length="312" mass="33837">MTFFKFLIYRIVGIFVTVVTIIAFLFLLLRSIPGDPARLLAGFDATPEVIEQIRMKYGLNKPLHEQLITYFLNVIRLDLGISIRTDTPVVSEVLSRLPNTLTLSFASLAIAVTIGLPLGAIAAVKKDSFVDLIATALVTLGTAIPTFWLGLMLILFFSVYLRVLPAGGTGTPTHIVLPAVTLSLPVMAPIIKTSRYATLEILSQDFVKLAKAKGLSNGVVLFKHVLRNTLIPVVTVVGLQLGNLMRGAVITETVFAWPGVGKLVVDAIFARDYPMVQGAIFILALLYASINFLVDLTYVVIDPRTRVGGGQS</sequence>
<feature type="transmembrane region" description="Helical" evidence="7">
    <location>
        <begin position="101"/>
        <end position="124"/>
    </location>
</feature>
<keyword evidence="3" id="KW-1003">Cell membrane</keyword>
<comment type="similarity">
    <text evidence="7">Belongs to the binding-protein-dependent transport system permease family.</text>
</comment>
<accession>A0A2R7Y7I7</accession>
<evidence type="ECO:0000256" key="5">
    <source>
        <dbReference type="ARBA" id="ARBA00022989"/>
    </source>
</evidence>
<dbReference type="InterPro" id="IPR000515">
    <property type="entry name" value="MetI-like"/>
</dbReference>
<proteinExistence type="inferred from homology"/>
<comment type="caution">
    <text evidence="9">The sequence shown here is derived from an EMBL/GenBank/DDBJ whole genome shotgun (WGS) entry which is preliminary data.</text>
</comment>
<evidence type="ECO:0000256" key="6">
    <source>
        <dbReference type="ARBA" id="ARBA00023136"/>
    </source>
</evidence>
<evidence type="ECO:0000256" key="2">
    <source>
        <dbReference type="ARBA" id="ARBA00022448"/>
    </source>
</evidence>
<evidence type="ECO:0000313" key="10">
    <source>
        <dbReference type="Proteomes" id="UP000244093"/>
    </source>
</evidence>
<gene>
    <name evidence="9" type="ORF">B7O98_03495</name>
</gene>
<evidence type="ECO:0000256" key="3">
    <source>
        <dbReference type="ARBA" id="ARBA00022475"/>
    </source>
</evidence>
<evidence type="ECO:0000256" key="1">
    <source>
        <dbReference type="ARBA" id="ARBA00004651"/>
    </source>
</evidence>
<organism evidence="9 10">
    <name type="scientific">Zestosphaera tikiterensis</name>
    <dbReference type="NCBI Taxonomy" id="1973259"/>
    <lineage>
        <taxon>Archaea</taxon>
        <taxon>Thermoproteota</taxon>
        <taxon>Thermoprotei</taxon>
        <taxon>Desulfurococcales</taxon>
        <taxon>Desulfurococcaceae</taxon>
        <taxon>Zestosphaera</taxon>
    </lineage>
</organism>
<dbReference type="Proteomes" id="UP000244093">
    <property type="component" value="Unassembled WGS sequence"/>
</dbReference>
<keyword evidence="5 7" id="KW-1133">Transmembrane helix</keyword>
<dbReference type="PANTHER" id="PTHR43163:SF6">
    <property type="entry name" value="DIPEPTIDE TRANSPORT SYSTEM PERMEASE PROTEIN DPPB-RELATED"/>
    <property type="match status" value="1"/>
</dbReference>
<feature type="transmembrane region" description="Helical" evidence="7">
    <location>
        <begin position="136"/>
        <end position="161"/>
    </location>
</feature>
<name>A0A2R7Y7I7_9CREN</name>
<keyword evidence="6 7" id="KW-0472">Membrane</keyword>
<evidence type="ECO:0000256" key="4">
    <source>
        <dbReference type="ARBA" id="ARBA00022692"/>
    </source>
</evidence>
<feature type="transmembrane region" description="Helical" evidence="7">
    <location>
        <begin position="279"/>
        <end position="301"/>
    </location>
</feature>
<dbReference type="InterPro" id="IPR035906">
    <property type="entry name" value="MetI-like_sf"/>
</dbReference>
<dbReference type="GO" id="GO:0071916">
    <property type="term" value="F:dipeptide transmembrane transporter activity"/>
    <property type="evidence" value="ECO:0007669"/>
    <property type="project" value="TreeGrafter"/>
</dbReference>
<dbReference type="SUPFAM" id="SSF161098">
    <property type="entry name" value="MetI-like"/>
    <property type="match status" value="1"/>
</dbReference>
<feature type="domain" description="ABC transmembrane type-1" evidence="8">
    <location>
        <begin position="97"/>
        <end position="294"/>
    </location>
</feature>
<dbReference type="EMBL" id="NBVN01000002">
    <property type="protein sequence ID" value="PUA33494.1"/>
    <property type="molecule type" value="Genomic_DNA"/>
</dbReference>
<dbReference type="GO" id="GO:0005886">
    <property type="term" value="C:plasma membrane"/>
    <property type="evidence" value="ECO:0007669"/>
    <property type="project" value="UniProtKB-SubCell"/>
</dbReference>
<dbReference type="Pfam" id="PF00528">
    <property type="entry name" value="BPD_transp_1"/>
    <property type="match status" value="1"/>
</dbReference>
<feature type="transmembrane region" description="Helical" evidence="7">
    <location>
        <begin position="7"/>
        <end position="29"/>
    </location>
</feature>
<evidence type="ECO:0000259" key="8">
    <source>
        <dbReference type="PROSITE" id="PS50928"/>
    </source>
</evidence>
<dbReference type="Gene3D" id="1.10.3720.10">
    <property type="entry name" value="MetI-like"/>
    <property type="match status" value="1"/>
</dbReference>
<keyword evidence="2 7" id="KW-0813">Transport</keyword>
<dbReference type="PANTHER" id="PTHR43163">
    <property type="entry name" value="DIPEPTIDE TRANSPORT SYSTEM PERMEASE PROTEIN DPPB-RELATED"/>
    <property type="match status" value="1"/>
</dbReference>
<dbReference type="Pfam" id="PF19300">
    <property type="entry name" value="BPD_transp_1_N"/>
    <property type="match status" value="1"/>
</dbReference>
<protein>
    <submittedName>
        <fullName evidence="9">Peptide ABC transporter permease</fullName>
    </submittedName>
</protein>
<keyword evidence="4 7" id="KW-0812">Transmembrane</keyword>
<dbReference type="InterPro" id="IPR045621">
    <property type="entry name" value="BPD_transp_1_N"/>
</dbReference>
<comment type="subcellular location">
    <subcellularLocation>
        <location evidence="1 7">Cell membrane</location>
        <topology evidence="1 7">Multi-pass membrane protein</topology>
    </subcellularLocation>
</comment>
<feature type="transmembrane region" description="Helical" evidence="7">
    <location>
        <begin position="173"/>
        <end position="191"/>
    </location>
</feature>
<dbReference type="PROSITE" id="PS50928">
    <property type="entry name" value="ABC_TM1"/>
    <property type="match status" value="1"/>
</dbReference>